<sequence>MNASPYIRPHRVRPRRQQGIALLSIMLILTLMTLIVAEVTFAYRNQLRRTTGRHQLEQARWYALSAEELAVRVLKQSFDDDDGVIHLGQYWATEGMVFPVEDGTIAGEILDAQGCFNLNAMNVSDNTDGSTPLEVDIFAYLLEELEISASEAMSISWATRDWVYNGEDYTQYGDDHYMSRPVPHLAGQTAMRDISEWRAVAGVSQGIALRVMPYLCATPSNRLQVNVNTIPADQPELLSALYEGDLPIDQARRALEQRPANGWDTVDEFLNSSLLANYNASNMRSLVTVNSSYFELRANSEFAGTRTGLNSLLRRNDDNQLSVVRRKFGAFL</sequence>
<dbReference type="Pfam" id="PF21687">
    <property type="entry name" value="T2SSK_1st"/>
    <property type="match status" value="1"/>
</dbReference>
<evidence type="ECO:0000256" key="7">
    <source>
        <dbReference type="ARBA" id="ARBA00022927"/>
    </source>
</evidence>
<dbReference type="InterPro" id="IPR045584">
    <property type="entry name" value="Pilin-like"/>
</dbReference>
<evidence type="ECO:0000256" key="4">
    <source>
        <dbReference type="ARBA" id="ARBA00022475"/>
    </source>
</evidence>
<evidence type="ECO:0000256" key="6">
    <source>
        <dbReference type="ARBA" id="ARBA00022692"/>
    </source>
</evidence>
<evidence type="ECO:0000313" key="15">
    <source>
        <dbReference type="Proteomes" id="UP000071065"/>
    </source>
</evidence>
<evidence type="ECO:0000256" key="10">
    <source>
        <dbReference type="PIRNR" id="PIRNR002786"/>
    </source>
</evidence>
<comment type="similarity">
    <text evidence="2 10">Belongs to the GSP K family.</text>
</comment>
<protein>
    <recommendedName>
        <fullName evidence="10">Type II secretion system protein K</fullName>
    </recommendedName>
</protein>
<dbReference type="AlphaFoldDB" id="A0A142BHQ8"/>
<dbReference type="NCBIfam" id="NF037980">
    <property type="entry name" value="T2SS_GspK"/>
    <property type="match status" value="1"/>
</dbReference>
<dbReference type="PIRSF" id="PIRSF002786">
    <property type="entry name" value="XcpX"/>
    <property type="match status" value="1"/>
</dbReference>
<dbReference type="InterPro" id="IPR038072">
    <property type="entry name" value="GspK_central_sf"/>
</dbReference>
<organism evidence="14 15">
    <name type="scientific">Endozoicomonas montiporae CL-33</name>
    <dbReference type="NCBI Taxonomy" id="570277"/>
    <lineage>
        <taxon>Bacteria</taxon>
        <taxon>Pseudomonadati</taxon>
        <taxon>Pseudomonadota</taxon>
        <taxon>Gammaproteobacteria</taxon>
        <taxon>Oceanospirillales</taxon>
        <taxon>Endozoicomonadaceae</taxon>
        <taxon>Endozoicomonas</taxon>
    </lineage>
</organism>
<evidence type="ECO:0000313" key="14">
    <source>
        <dbReference type="EMBL" id="AMO58284.1"/>
    </source>
</evidence>
<dbReference type="GO" id="GO:0005886">
    <property type="term" value="C:plasma membrane"/>
    <property type="evidence" value="ECO:0007669"/>
    <property type="project" value="UniProtKB-SubCell"/>
</dbReference>
<keyword evidence="3 10" id="KW-0813">Transport</keyword>
<keyword evidence="4 10" id="KW-1003">Cell membrane</keyword>
<dbReference type="PANTHER" id="PTHR38831">
    <property type="entry name" value="TYPE II SECRETION SYSTEM PROTEIN K"/>
    <property type="match status" value="1"/>
</dbReference>
<evidence type="ECO:0000256" key="5">
    <source>
        <dbReference type="ARBA" id="ARBA00022519"/>
    </source>
</evidence>
<evidence type="ECO:0000256" key="3">
    <source>
        <dbReference type="ARBA" id="ARBA00022448"/>
    </source>
</evidence>
<evidence type="ECO:0000259" key="13">
    <source>
        <dbReference type="Pfam" id="PF21687"/>
    </source>
</evidence>
<dbReference type="RefSeq" id="WP_145912701.1">
    <property type="nucleotide sequence ID" value="NZ_CP013251.1"/>
</dbReference>
<dbReference type="SUPFAM" id="SSF158544">
    <property type="entry name" value="GspK insert domain-like"/>
    <property type="match status" value="2"/>
</dbReference>
<keyword evidence="9 10" id="KW-0472">Membrane</keyword>
<keyword evidence="5 10" id="KW-0997">Cell inner membrane</keyword>
<dbReference type="Pfam" id="PF03934">
    <property type="entry name" value="T2SSK"/>
    <property type="match status" value="1"/>
</dbReference>
<feature type="domain" description="T2SS protein K second SAM-like" evidence="12">
    <location>
        <begin position="225"/>
        <end position="287"/>
    </location>
</feature>
<evidence type="ECO:0000256" key="8">
    <source>
        <dbReference type="ARBA" id="ARBA00022989"/>
    </source>
</evidence>
<dbReference type="Gene3D" id="1.10.40.60">
    <property type="entry name" value="EpsJ-like"/>
    <property type="match status" value="2"/>
</dbReference>
<dbReference type="PATRIC" id="fig|570277.3.peg.4683"/>
<evidence type="ECO:0000256" key="9">
    <source>
        <dbReference type="ARBA" id="ARBA00023136"/>
    </source>
</evidence>
<feature type="transmembrane region" description="Helical" evidence="11">
    <location>
        <begin position="20"/>
        <end position="43"/>
    </location>
</feature>
<feature type="domain" description="T2SS protein K first SAM-like" evidence="13">
    <location>
        <begin position="114"/>
        <end position="219"/>
    </location>
</feature>
<dbReference type="InterPro" id="IPR049179">
    <property type="entry name" value="T2SSK_SAM-like_2nd"/>
</dbReference>
<gene>
    <name evidence="14" type="primary">gspK1</name>
    <name evidence="14" type="ORF">EZMO1_4367</name>
</gene>
<proteinExistence type="inferred from homology"/>
<dbReference type="InterPro" id="IPR049031">
    <property type="entry name" value="T2SSK_SAM-like_1st"/>
</dbReference>
<dbReference type="KEGG" id="emp:EZMO1_4367"/>
<comment type="subcellular location">
    <subcellularLocation>
        <location evidence="1 10">Cell inner membrane</location>
    </subcellularLocation>
</comment>
<dbReference type="Proteomes" id="UP000071065">
    <property type="component" value="Chromosome"/>
</dbReference>
<dbReference type="GO" id="GO:0009306">
    <property type="term" value="P:protein secretion"/>
    <property type="evidence" value="ECO:0007669"/>
    <property type="project" value="InterPro"/>
</dbReference>
<accession>A0A142BHQ8</accession>
<keyword evidence="6 11" id="KW-0812">Transmembrane</keyword>
<dbReference type="PANTHER" id="PTHR38831:SF1">
    <property type="entry name" value="TYPE II SECRETION SYSTEM PROTEIN K-RELATED"/>
    <property type="match status" value="1"/>
</dbReference>
<evidence type="ECO:0000256" key="1">
    <source>
        <dbReference type="ARBA" id="ARBA00004533"/>
    </source>
</evidence>
<dbReference type="OrthoDB" id="9788973at2"/>
<name>A0A142BHQ8_9GAMM</name>
<reference evidence="14 15" key="1">
    <citation type="journal article" date="2016" name="Front. Microbiol.">
        <title>Genomic Insight into the Host-Endosymbiont Relationship of Endozoicomonas montiporae CL-33(T) with its Coral Host.</title>
        <authorList>
            <person name="Ding J.-Y."/>
            <person name="Shiu J.-H."/>
            <person name="Chen W.-M."/>
            <person name="Chiang Y.-R."/>
            <person name="Tang S.-L."/>
        </authorList>
    </citation>
    <scope>NUCLEOTIDE SEQUENCE [LARGE SCALE GENOMIC DNA]</scope>
    <source>
        <strain evidence="14 15">CL-33</strain>
    </source>
</reference>
<dbReference type="STRING" id="570277.EZMO1_4367"/>
<dbReference type="SUPFAM" id="SSF54523">
    <property type="entry name" value="Pili subunits"/>
    <property type="match status" value="1"/>
</dbReference>
<evidence type="ECO:0000256" key="2">
    <source>
        <dbReference type="ARBA" id="ARBA00007246"/>
    </source>
</evidence>
<evidence type="ECO:0000256" key="11">
    <source>
        <dbReference type="SAM" id="Phobius"/>
    </source>
</evidence>
<keyword evidence="8 11" id="KW-1133">Transmembrane helix</keyword>
<evidence type="ECO:0000259" key="12">
    <source>
        <dbReference type="Pfam" id="PF03934"/>
    </source>
</evidence>
<dbReference type="InterPro" id="IPR005628">
    <property type="entry name" value="GspK"/>
</dbReference>
<keyword evidence="7" id="KW-0653">Protein transport</keyword>
<dbReference type="Gene3D" id="3.30.1300.30">
    <property type="entry name" value="GSPII I/J protein-like"/>
    <property type="match status" value="1"/>
</dbReference>
<dbReference type="EMBL" id="CP013251">
    <property type="protein sequence ID" value="AMO58284.1"/>
    <property type="molecule type" value="Genomic_DNA"/>
</dbReference>